<feature type="domain" description="Reverse transcriptase" evidence="1">
    <location>
        <begin position="87"/>
        <end position="330"/>
    </location>
</feature>
<evidence type="ECO:0000313" key="3">
    <source>
        <dbReference type="Proteomes" id="UP001235303"/>
    </source>
</evidence>
<dbReference type="Pfam" id="PF00078">
    <property type="entry name" value="RVT_1"/>
    <property type="match status" value="1"/>
</dbReference>
<organism evidence="2 3">
    <name type="scientific">Roseofilum acuticapitatum BLCC-M154</name>
    <dbReference type="NCBI Taxonomy" id="3022444"/>
    <lineage>
        <taxon>Bacteria</taxon>
        <taxon>Bacillati</taxon>
        <taxon>Cyanobacteriota</taxon>
        <taxon>Cyanophyceae</taxon>
        <taxon>Desertifilales</taxon>
        <taxon>Desertifilaceae</taxon>
        <taxon>Roseofilum</taxon>
        <taxon>Roseofilum acuticapitatum</taxon>
    </lineage>
</organism>
<dbReference type="InterPro" id="IPR000477">
    <property type="entry name" value="RT_dom"/>
</dbReference>
<gene>
    <name evidence="2" type="primary">ltrA</name>
    <name evidence="2" type="ORF">PMG71_18750</name>
</gene>
<dbReference type="Proteomes" id="UP001235303">
    <property type="component" value="Unassembled WGS sequence"/>
</dbReference>
<dbReference type="PROSITE" id="PS50878">
    <property type="entry name" value="RT_POL"/>
    <property type="match status" value="1"/>
</dbReference>
<dbReference type="PANTHER" id="PTHR34047:SF10">
    <property type="entry name" value="GROUP II INTRON-ASSOCIATED OPEN READING FRAME"/>
    <property type="match status" value="1"/>
</dbReference>
<dbReference type="SUPFAM" id="SSF56672">
    <property type="entry name" value="DNA/RNA polymerases"/>
    <property type="match status" value="1"/>
</dbReference>
<dbReference type="NCBIfam" id="TIGR04416">
    <property type="entry name" value="group_II_RT_mat"/>
    <property type="match status" value="1"/>
</dbReference>
<dbReference type="InterPro" id="IPR043502">
    <property type="entry name" value="DNA/RNA_pol_sf"/>
</dbReference>
<dbReference type="Pfam" id="PF08388">
    <property type="entry name" value="GIIM"/>
    <property type="match status" value="1"/>
</dbReference>
<dbReference type="InterPro" id="IPR051083">
    <property type="entry name" value="GrpII_Intron_Splice-Mob/Def"/>
</dbReference>
<sequence>MNPVNLRYKWSDIPWRQIERMVFKLQKRIYQAKSSGNVRLVRRLQKLLSKSWSAKLLATRKITQDNRGKKTAGIDGVKSVDPRKRLELANNIKLDGKAKPVRRIEIPKPGKTEKRPLGIPTIEDRIKQTLVKFTLEPEWEAVFEPNSYGFRPGRGCHDAIEAIFNAVRYKPKYVLDADIAQCFDKIDHDKLLEKIDTYPSLRRQIRSWLKAGFMSQKEWFPTDEGTPQGGAISPLLANIALHGMENRIKEFATTLKGTNNLNLKEIQLIRYADNFVVLHKDLEVIKKCKTIISEWLKEVGLEIKPEKTSITHTLEKHEGKVGFDFLGFNVRQYKHGVHSSGKNTQGTPKGFKTIVKPSKESIKKVYRTLAKEIEKHRAVKQEILIKRINPIIREWCNYYSTTCANDAFSLIQYLLFWKLKRWGFHRHPNKTSQWINAKYWFQRGDNKWVFGVKDICELIDPRYTEIKRHTKVRGNASPFNGEDTYWATRLGRHPEMPNRISMLLKKQKGKCNICGLTFKDGDVMEADHIISIPDKG</sequence>
<evidence type="ECO:0000259" key="1">
    <source>
        <dbReference type="PROSITE" id="PS50878"/>
    </source>
</evidence>
<keyword evidence="2" id="KW-0695">RNA-directed DNA polymerase</keyword>
<dbReference type="InterPro" id="IPR025960">
    <property type="entry name" value="RVT_N"/>
</dbReference>
<dbReference type="PANTHER" id="PTHR34047">
    <property type="entry name" value="NUCLEAR INTRON MATURASE 1, MITOCHONDRIAL-RELATED"/>
    <property type="match status" value="1"/>
</dbReference>
<dbReference type="InterPro" id="IPR013597">
    <property type="entry name" value="Mat_intron_G2"/>
</dbReference>
<dbReference type="EMBL" id="JAQOSP010000116">
    <property type="protein sequence ID" value="MDJ1171475.1"/>
    <property type="molecule type" value="Genomic_DNA"/>
</dbReference>
<dbReference type="Pfam" id="PF13655">
    <property type="entry name" value="RVT_N"/>
    <property type="match status" value="1"/>
</dbReference>
<proteinExistence type="predicted"/>
<dbReference type="EC" id="2.7.7.49" evidence="2"/>
<keyword evidence="3" id="KW-1185">Reference proteome</keyword>
<protein>
    <submittedName>
        <fullName evidence="2">Group II intron reverse transcriptase/maturase</fullName>
        <ecNumber evidence="2">2.7.7.49</ecNumber>
    </submittedName>
</protein>
<dbReference type="InterPro" id="IPR030931">
    <property type="entry name" value="Group_II_RT_mat"/>
</dbReference>
<dbReference type="GO" id="GO:0003964">
    <property type="term" value="F:RNA-directed DNA polymerase activity"/>
    <property type="evidence" value="ECO:0007669"/>
    <property type="project" value="UniProtKB-KW"/>
</dbReference>
<dbReference type="CDD" id="cd01651">
    <property type="entry name" value="RT_G2_intron"/>
    <property type="match status" value="1"/>
</dbReference>
<name>A0ABT7AX57_9CYAN</name>
<accession>A0ABT7AX57</accession>
<keyword evidence="2" id="KW-0808">Transferase</keyword>
<reference evidence="2 3" key="1">
    <citation type="submission" date="2023-01" db="EMBL/GenBank/DDBJ databases">
        <title>Novel diversity within Roseofilum (Cyanobacteria; Desertifilaceae) from marine benthic mats with descriptions of four novel species.</title>
        <authorList>
            <person name="Wang Y."/>
            <person name="Berthold D.E."/>
            <person name="Hu J."/>
            <person name="Lefler F.W."/>
            <person name="Laughinghouse H.D. IV."/>
        </authorList>
    </citation>
    <scope>NUCLEOTIDE SEQUENCE [LARGE SCALE GENOMIC DNA]</scope>
    <source>
        <strain evidence="2 3">BLCC-M154</strain>
    </source>
</reference>
<keyword evidence="2" id="KW-0548">Nucleotidyltransferase</keyword>
<evidence type="ECO:0000313" key="2">
    <source>
        <dbReference type="EMBL" id="MDJ1171475.1"/>
    </source>
</evidence>
<dbReference type="RefSeq" id="WP_283755228.1">
    <property type="nucleotide sequence ID" value="NZ_JAQOSP010000116.1"/>
</dbReference>
<comment type="caution">
    <text evidence="2">The sequence shown here is derived from an EMBL/GenBank/DDBJ whole genome shotgun (WGS) entry which is preliminary data.</text>
</comment>